<dbReference type="InterPro" id="IPR006652">
    <property type="entry name" value="Kelch_1"/>
</dbReference>
<dbReference type="SMART" id="SM00225">
    <property type="entry name" value="BTB"/>
    <property type="match status" value="1"/>
</dbReference>
<dbReference type="CDD" id="cd18316">
    <property type="entry name" value="BTB_POZ_KCTD-like"/>
    <property type="match status" value="1"/>
</dbReference>
<dbReference type="SUPFAM" id="SSF117281">
    <property type="entry name" value="Kelch motif"/>
    <property type="match status" value="1"/>
</dbReference>
<accession>A0A7S4GC05</accession>
<keyword evidence="2" id="KW-0677">Repeat</keyword>
<dbReference type="InterPro" id="IPR045068">
    <property type="entry name" value="BACURD1-3"/>
</dbReference>
<dbReference type="InterPro" id="IPR015915">
    <property type="entry name" value="Kelch-typ_b-propeller"/>
</dbReference>
<dbReference type="Pfam" id="PF02214">
    <property type="entry name" value="BTB_2"/>
    <property type="match status" value="1"/>
</dbReference>
<dbReference type="InterPro" id="IPR011333">
    <property type="entry name" value="SKP1/BTB/POZ_sf"/>
</dbReference>
<reference evidence="4" key="1">
    <citation type="submission" date="2021-01" db="EMBL/GenBank/DDBJ databases">
        <authorList>
            <person name="Corre E."/>
            <person name="Pelletier E."/>
            <person name="Niang G."/>
            <person name="Scheremetjew M."/>
            <person name="Finn R."/>
            <person name="Kale V."/>
            <person name="Holt S."/>
            <person name="Cochrane G."/>
            <person name="Meng A."/>
            <person name="Brown T."/>
            <person name="Cohen L."/>
        </authorList>
    </citation>
    <scope>NUCLEOTIDE SEQUENCE</scope>
    <source>
        <strain evidence="4">CCMP1594</strain>
    </source>
</reference>
<dbReference type="GO" id="GO:0051260">
    <property type="term" value="P:protein homooligomerization"/>
    <property type="evidence" value="ECO:0007669"/>
    <property type="project" value="InterPro"/>
</dbReference>
<dbReference type="SMART" id="SM00612">
    <property type="entry name" value="Kelch"/>
    <property type="match status" value="2"/>
</dbReference>
<evidence type="ECO:0000256" key="1">
    <source>
        <dbReference type="ARBA" id="ARBA00022441"/>
    </source>
</evidence>
<dbReference type="PANTHER" id="PTHR11145:SF8">
    <property type="entry name" value="RE57120P"/>
    <property type="match status" value="1"/>
</dbReference>
<dbReference type="EMBL" id="HBJA01125742">
    <property type="protein sequence ID" value="CAE0832020.1"/>
    <property type="molecule type" value="Transcribed_RNA"/>
</dbReference>
<keyword evidence="1" id="KW-0880">Kelch repeat</keyword>
<gene>
    <name evidence="4" type="ORF">EGYM00163_LOCUS43302</name>
</gene>
<dbReference type="InterPro" id="IPR003131">
    <property type="entry name" value="T1-type_BTB"/>
</dbReference>
<dbReference type="PANTHER" id="PTHR11145">
    <property type="entry name" value="BTB/POZ DOMAIN-CONTAINING ADAPTER FOR CUL3-MEDIATED RHOA DEGRADATION PROTEIN FAMILY MEMBER"/>
    <property type="match status" value="1"/>
</dbReference>
<name>A0A7S4GC05_9EUGL</name>
<evidence type="ECO:0000256" key="2">
    <source>
        <dbReference type="ARBA" id="ARBA00022737"/>
    </source>
</evidence>
<dbReference type="PROSITE" id="PS50097">
    <property type="entry name" value="BTB"/>
    <property type="match status" value="1"/>
</dbReference>
<evidence type="ECO:0000313" key="4">
    <source>
        <dbReference type="EMBL" id="CAE0832020.1"/>
    </source>
</evidence>
<evidence type="ECO:0000259" key="3">
    <source>
        <dbReference type="PROSITE" id="PS50097"/>
    </source>
</evidence>
<dbReference type="Gene3D" id="3.30.710.10">
    <property type="entry name" value="Potassium Channel Kv1.1, Chain A"/>
    <property type="match status" value="1"/>
</dbReference>
<dbReference type="AlphaFoldDB" id="A0A7S4GC05"/>
<sequence length="434" mass="48224">MQVPRPLHLLTSIVEALQAAVARRRERLALQQQQFGMVRAEVEALNRWQEEVECLDVGGQRFHARSAVLSGHADHYLSALVSGNFAAAREADDSLFIDRDPQHFALILQHLREGTTSVPHGAAARGQLRREAQYYGLSESMGLSGTRTCLFAVGESAAIYDSNTRQWVEIEKPQPCRRLGDFDDFRPWGGRLVRILFNRASIVSRIPSEFFVGVFNAMSWRWDVLDVIPSPDPQHLASVGSRLFCQVSPSFLEYQGNGHWERLPGMIVDREEGFSGLCALGDSLVVVGGCDASPPMASVEQFSLSERKWVQLPDMLCARAEPCVTVWQGKLIVAGGQDSLNEDMYSVECFDPISGVWQPMPSLPHPHPLDQLLALEDTLFAFAPRPGWGLVAHHYSLETQSWQPFPLPVPYSLYAAMGPLPKEAVDAHTVRAIA</sequence>
<dbReference type="InterPro" id="IPR000210">
    <property type="entry name" value="BTB/POZ_dom"/>
</dbReference>
<dbReference type="Gene3D" id="2.120.10.80">
    <property type="entry name" value="Kelch-type beta propeller"/>
    <property type="match status" value="1"/>
</dbReference>
<feature type="domain" description="BTB" evidence="3">
    <location>
        <begin position="55"/>
        <end position="120"/>
    </location>
</feature>
<protein>
    <recommendedName>
        <fullName evidence="3">BTB domain-containing protein</fullName>
    </recommendedName>
</protein>
<proteinExistence type="predicted"/>
<dbReference type="Pfam" id="PF01344">
    <property type="entry name" value="Kelch_1"/>
    <property type="match status" value="2"/>
</dbReference>
<dbReference type="SUPFAM" id="SSF54695">
    <property type="entry name" value="POZ domain"/>
    <property type="match status" value="1"/>
</dbReference>
<organism evidence="4">
    <name type="scientific">Eutreptiella gymnastica</name>
    <dbReference type="NCBI Taxonomy" id="73025"/>
    <lineage>
        <taxon>Eukaryota</taxon>
        <taxon>Discoba</taxon>
        <taxon>Euglenozoa</taxon>
        <taxon>Euglenida</taxon>
        <taxon>Spirocuta</taxon>
        <taxon>Euglenophyceae</taxon>
        <taxon>Eutreptiales</taxon>
        <taxon>Eutreptiaceae</taxon>
        <taxon>Eutreptiella</taxon>
    </lineage>
</organism>